<evidence type="ECO:0000313" key="3">
    <source>
        <dbReference type="Proteomes" id="UP000178532"/>
    </source>
</evidence>
<dbReference type="EMBL" id="MFLI01000020">
    <property type="protein sequence ID" value="OGG61452.1"/>
    <property type="molecule type" value="Genomic_DNA"/>
</dbReference>
<dbReference type="Pfam" id="PF01041">
    <property type="entry name" value="DegT_DnrJ_EryC1"/>
    <property type="match status" value="1"/>
</dbReference>
<dbReference type="InterPro" id="IPR015422">
    <property type="entry name" value="PyrdxlP-dep_Trfase_small"/>
</dbReference>
<evidence type="ECO:0000256" key="1">
    <source>
        <dbReference type="RuleBase" id="RU004508"/>
    </source>
</evidence>
<dbReference type="GO" id="GO:0008483">
    <property type="term" value="F:transaminase activity"/>
    <property type="evidence" value="ECO:0007669"/>
    <property type="project" value="TreeGrafter"/>
</dbReference>
<organism evidence="2 3">
    <name type="scientific">Candidatus Kaiserbacteria bacterium RIFCSPHIGHO2_02_FULL_54_22</name>
    <dbReference type="NCBI Taxonomy" id="1798495"/>
    <lineage>
        <taxon>Bacteria</taxon>
        <taxon>Candidatus Kaiseribacteriota</taxon>
    </lineage>
</organism>
<evidence type="ECO:0000313" key="2">
    <source>
        <dbReference type="EMBL" id="OGG61452.1"/>
    </source>
</evidence>
<dbReference type="InterPro" id="IPR015421">
    <property type="entry name" value="PyrdxlP-dep_Trfase_major"/>
</dbReference>
<dbReference type="STRING" id="1798495.A3C19_01715"/>
<dbReference type="AlphaFoldDB" id="A0A1F6DKB3"/>
<evidence type="ECO:0008006" key="4">
    <source>
        <dbReference type="Google" id="ProtNLM"/>
    </source>
</evidence>
<gene>
    <name evidence="2" type="ORF">A3C19_01715</name>
</gene>
<dbReference type="GO" id="GO:0030170">
    <property type="term" value="F:pyridoxal phosphate binding"/>
    <property type="evidence" value="ECO:0007669"/>
    <property type="project" value="TreeGrafter"/>
</dbReference>
<reference evidence="2 3" key="1">
    <citation type="journal article" date="2016" name="Nat. Commun.">
        <title>Thousands of microbial genomes shed light on interconnected biogeochemical processes in an aquifer system.</title>
        <authorList>
            <person name="Anantharaman K."/>
            <person name="Brown C.T."/>
            <person name="Hug L.A."/>
            <person name="Sharon I."/>
            <person name="Castelle C.J."/>
            <person name="Probst A.J."/>
            <person name="Thomas B.C."/>
            <person name="Singh A."/>
            <person name="Wilkins M.J."/>
            <person name="Karaoz U."/>
            <person name="Brodie E.L."/>
            <person name="Williams K.H."/>
            <person name="Hubbard S.S."/>
            <person name="Banfield J.F."/>
        </authorList>
    </citation>
    <scope>NUCLEOTIDE SEQUENCE [LARGE SCALE GENOMIC DNA]</scope>
</reference>
<sequence>MIKLVKSSFHNERETKKKLADFILTAKTFSMDAQCAEFEKRFAAKQRRKHAVYVNSGSSANLILIQSLLNLGKLKKGDRVGFSALTWATNVMPLIQLGLVPVAIDCEIETLNISPRKLKEKIGQIDALFITNVLGFSDDIVGIARVCARHNILLYEDNCESLGSVVGGQLLGNFGGASTFSFYVGHHLSTVEGGMICADSDELHDMLLMVRSHGWDRNLAPKVQTAQRTLHEISGFFSKYTFYDLGYNVRPTEVQGFIGNSQVGFWDEIVQKRQENFRSFEEAYNANDDFFGLKTAHMDTVSNFAMPVICKSEALFDTYRRRFERHGVEIRPIIAGDMTKQVFHKKYAVAGDECKNASRIHAQGFYFGNNPELTKKEVALLVTLLKK</sequence>
<dbReference type="InterPro" id="IPR015424">
    <property type="entry name" value="PyrdxlP-dep_Trfase"/>
</dbReference>
<proteinExistence type="inferred from homology"/>
<protein>
    <recommendedName>
        <fullName evidence="4">DegT/DnrJ/EryC1/StrS aminotransferase</fullName>
    </recommendedName>
</protein>
<dbReference type="InterPro" id="IPR000653">
    <property type="entry name" value="DegT/StrS_aminotransferase"/>
</dbReference>
<name>A0A1F6DKB3_9BACT</name>
<dbReference type="PIRSF" id="PIRSF000390">
    <property type="entry name" value="PLP_StrS"/>
    <property type="match status" value="1"/>
</dbReference>
<dbReference type="PANTHER" id="PTHR30244">
    <property type="entry name" value="TRANSAMINASE"/>
    <property type="match status" value="1"/>
</dbReference>
<dbReference type="Gene3D" id="3.40.640.10">
    <property type="entry name" value="Type I PLP-dependent aspartate aminotransferase-like (Major domain)"/>
    <property type="match status" value="1"/>
</dbReference>
<accession>A0A1F6DKB3</accession>
<dbReference type="SUPFAM" id="SSF53383">
    <property type="entry name" value="PLP-dependent transferases"/>
    <property type="match status" value="1"/>
</dbReference>
<dbReference type="PANTHER" id="PTHR30244:SF34">
    <property type="entry name" value="DTDP-4-AMINO-4,6-DIDEOXYGALACTOSE TRANSAMINASE"/>
    <property type="match status" value="1"/>
</dbReference>
<dbReference type="Proteomes" id="UP000178532">
    <property type="component" value="Unassembled WGS sequence"/>
</dbReference>
<dbReference type="Gene3D" id="3.90.1150.10">
    <property type="entry name" value="Aspartate Aminotransferase, domain 1"/>
    <property type="match status" value="1"/>
</dbReference>
<comment type="similarity">
    <text evidence="1">Belongs to the DegT/DnrJ/EryC1 family.</text>
</comment>
<dbReference type="GO" id="GO:0000271">
    <property type="term" value="P:polysaccharide biosynthetic process"/>
    <property type="evidence" value="ECO:0007669"/>
    <property type="project" value="TreeGrafter"/>
</dbReference>
<keyword evidence="1" id="KW-0663">Pyridoxal phosphate</keyword>
<comment type="caution">
    <text evidence="2">The sequence shown here is derived from an EMBL/GenBank/DDBJ whole genome shotgun (WGS) entry which is preliminary data.</text>
</comment>